<feature type="compositionally biased region" description="Low complexity" evidence="7">
    <location>
        <begin position="450"/>
        <end position="464"/>
    </location>
</feature>
<name>A0A914ZEB8_9BILA</name>
<evidence type="ECO:0000256" key="4">
    <source>
        <dbReference type="ARBA" id="ARBA00023015"/>
    </source>
</evidence>
<organism evidence="8 9">
    <name type="scientific">Panagrolaimus superbus</name>
    <dbReference type="NCBI Taxonomy" id="310955"/>
    <lineage>
        <taxon>Eukaryota</taxon>
        <taxon>Metazoa</taxon>
        <taxon>Ecdysozoa</taxon>
        <taxon>Nematoda</taxon>
        <taxon>Chromadorea</taxon>
        <taxon>Rhabditida</taxon>
        <taxon>Tylenchina</taxon>
        <taxon>Panagrolaimomorpha</taxon>
        <taxon>Panagrolaimoidea</taxon>
        <taxon>Panagrolaimidae</taxon>
        <taxon>Panagrolaimus</taxon>
    </lineage>
</organism>
<evidence type="ECO:0000256" key="7">
    <source>
        <dbReference type="SAM" id="MobiDB-lite"/>
    </source>
</evidence>
<feature type="repeat" description="WD" evidence="6">
    <location>
        <begin position="207"/>
        <end position="248"/>
    </location>
</feature>
<evidence type="ECO:0000256" key="1">
    <source>
        <dbReference type="ARBA" id="ARBA00008075"/>
    </source>
</evidence>
<evidence type="ECO:0000256" key="3">
    <source>
        <dbReference type="ARBA" id="ARBA00022737"/>
    </source>
</evidence>
<keyword evidence="3" id="KW-0677">Repeat</keyword>
<evidence type="ECO:0000313" key="8">
    <source>
        <dbReference type="Proteomes" id="UP000887577"/>
    </source>
</evidence>
<keyword evidence="4" id="KW-0805">Transcription regulation</keyword>
<accession>A0A914ZEB8</accession>
<dbReference type="InterPro" id="IPR015943">
    <property type="entry name" value="WD40/YVTN_repeat-like_dom_sf"/>
</dbReference>
<proteinExistence type="inferred from homology"/>
<dbReference type="InterPro" id="IPR019775">
    <property type="entry name" value="WD40_repeat_CS"/>
</dbReference>
<comment type="similarity">
    <text evidence="1">Belongs to the WD repeat ESC family.</text>
</comment>
<dbReference type="SMART" id="SM00320">
    <property type="entry name" value="WD40"/>
    <property type="match status" value="5"/>
</dbReference>
<reference evidence="9" key="1">
    <citation type="submission" date="2022-11" db="UniProtKB">
        <authorList>
            <consortium name="WormBaseParasite"/>
        </authorList>
    </citation>
    <scope>IDENTIFICATION</scope>
</reference>
<evidence type="ECO:0000313" key="9">
    <source>
        <dbReference type="WBParaSite" id="PSU_v2.g8611.t1"/>
    </source>
</evidence>
<dbReference type="WBParaSite" id="PSU_v2.g8611.t1">
    <property type="protein sequence ID" value="PSU_v2.g8611.t1"/>
    <property type="gene ID" value="PSU_v2.g8611"/>
</dbReference>
<feature type="compositionally biased region" description="Polar residues" evidence="7">
    <location>
        <begin position="427"/>
        <end position="449"/>
    </location>
</feature>
<dbReference type="Gene3D" id="2.130.10.10">
    <property type="entry name" value="YVTN repeat-like/Quinoprotein amine dehydrogenase"/>
    <property type="match status" value="1"/>
</dbReference>
<feature type="region of interest" description="Disordered" evidence="7">
    <location>
        <begin position="1"/>
        <end position="20"/>
    </location>
</feature>
<feature type="region of interest" description="Disordered" evidence="7">
    <location>
        <begin position="427"/>
        <end position="464"/>
    </location>
</feature>
<keyword evidence="5" id="KW-0804">Transcription</keyword>
<dbReference type="Pfam" id="PF00400">
    <property type="entry name" value="WD40"/>
    <property type="match status" value="2"/>
</dbReference>
<feature type="compositionally biased region" description="Low complexity" evidence="7">
    <location>
        <begin position="1"/>
        <end position="17"/>
    </location>
</feature>
<dbReference type="InterPro" id="IPR036322">
    <property type="entry name" value="WD40_repeat_dom_sf"/>
</dbReference>
<dbReference type="SUPFAM" id="SSF50978">
    <property type="entry name" value="WD40 repeat-like"/>
    <property type="match status" value="1"/>
</dbReference>
<dbReference type="InterPro" id="IPR020472">
    <property type="entry name" value="WD40_PAC1"/>
</dbReference>
<evidence type="ECO:0000256" key="2">
    <source>
        <dbReference type="ARBA" id="ARBA00022574"/>
    </source>
</evidence>
<dbReference type="InterPro" id="IPR001680">
    <property type="entry name" value="WD40_rpt"/>
</dbReference>
<evidence type="ECO:0000256" key="6">
    <source>
        <dbReference type="PROSITE-ProRule" id="PRU00221"/>
    </source>
</evidence>
<protein>
    <submittedName>
        <fullName evidence="9">Uncharacterized protein</fullName>
    </submittedName>
</protein>
<keyword evidence="8" id="KW-1185">Reference proteome</keyword>
<dbReference type="PROSITE" id="PS50082">
    <property type="entry name" value="WD_REPEATS_2"/>
    <property type="match status" value="2"/>
</dbReference>
<dbReference type="PANTHER" id="PTHR10253">
    <property type="entry name" value="POLYCOMB PROTEIN"/>
    <property type="match status" value="1"/>
</dbReference>
<sequence length="464" mass="51870">MSSSESLPASSSPSSVSMDTENSEELYSFFQRQSTDKAIRRRKFSPLKHSTKDIPFYYSNSIIEEHKSVIYAVKFCQFIDGHIIFATVAGPQVTIYKCLDSKNRMEPIAVYKDPHQDEEFYAIEWAVCDIRFEPKIMLIIGGKGALIRTIDPFKGTTYCTLSGHGDVINAISTHPVVNSIIASASKDLTVRLWHCLTKTSLAILGGFAGHRDQILALDFHRSGNYIASGSMDHTIRVWNISSDSEIRERISKAAQNRPLDYLDPVEIHFSDAESRDLHTNYVDCVQFLGSYIFSKSSENFMVLSKFGEFDDPSPCGRGIRDNKPESLSQQVAKMSLPFCDMWFIKFGLTTGPPGQAWIACGNQKGAVYIWDIHARPIPEKSHYQITDNNFPQVIRKVEFSPNGEIMLVVGDGGKICRCNKKRTFGLKSSTAASQTKEQQEATPDENTQTSSSSIRDSSSAETDL</sequence>
<evidence type="ECO:0000256" key="5">
    <source>
        <dbReference type="ARBA" id="ARBA00023163"/>
    </source>
</evidence>
<dbReference type="PROSITE" id="PS50294">
    <property type="entry name" value="WD_REPEATS_REGION"/>
    <property type="match status" value="2"/>
</dbReference>
<dbReference type="InterPro" id="IPR051243">
    <property type="entry name" value="PcG_WD-repeat"/>
</dbReference>
<dbReference type="PRINTS" id="PR00320">
    <property type="entry name" value="GPROTEINBRPT"/>
</dbReference>
<feature type="repeat" description="WD" evidence="6">
    <location>
        <begin position="161"/>
        <end position="193"/>
    </location>
</feature>
<dbReference type="Proteomes" id="UP000887577">
    <property type="component" value="Unplaced"/>
</dbReference>
<dbReference type="AlphaFoldDB" id="A0A914ZEB8"/>
<dbReference type="PROSITE" id="PS00678">
    <property type="entry name" value="WD_REPEATS_1"/>
    <property type="match status" value="1"/>
</dbReference>
<keyword evidence="2 6" id="KW-0853">WD repeat</keyword>